<evidence type="ECO:0000313" key="1">
    <source>
        <dbReference type="EMBL" id="EAY28087.1"/>
    </source>
</evidence>
<protein>
    <submittedName>
        <fullName evidence="1">Uncharacterized protein</fullName>
    </submittedName>
</protein>
<name>A1ZNH6_MICM2</name>
<accession>A1ZNH6</accession>
<organism evidence="1 2">
    <name type="scientific">Microscilla marina ATCC 23134</name>
    <dbReference type="NCBI Taxonomy" id="313606"/>
    <lineage>
        <taxon>Bacteria</taxon>
        <taxon>Pseudomonadati</taxon>
        <taxon>Bacteroidota</taxon>
        <taxon>Cytophagia</taxon>
        <taxon>Cytophagales</taxon>
        <taxon>Microscillaceae</taxon>
        <taxon>Microscilla</taxon>
    </lineage>
</organism>
<dbReference type="EMBL" id="AAWS01000018">
    <property type="protein sequence ID" value="EAY28087.1"/>
    <property type="molecule type" value="Genomic_DNA"/>
</dbReference>
<dbReference type="AlphaFoldDB" id="A1ZNH6"/>
<gene>
    <name evidence="1" type="ORF">M23134_02197</name>
</gene>
<reference evidence="1 2" key="1">
    <citation type="submission" date="2007-01" db="EMBL/GenBank/DDBJ databases">
        <authorList>
            <person name="Haygood M."/>
            <person name="Podell S."/>
            <person name="Anderson C."/>
            <person name="Hopkinson B."/>
            <person name="Roe K."/>
            <person name="Barbeau K."/>
            <person name="Gaasterland T."/>
            <person name="Ferriera S."/>
            <person name="Johnson J."/>
            <person name="Kravitz S."/>
            <person name="Beeson K."/>
            <person name="Sutton G."/>
            <person name="Rogers Y.-H."/>
            <person name="Friedman R."/>
            <person name="Frazier M."/>
            <person name="Venter J.C."/>
        </authorList>
    </citation>
    <scope>NUCLEOTIDE SEQUENCE [LARGE SCALE GENOMIC DNA]</scope>
    <source>
        <strain evidence="1 2">ATCC 23134</strain>
    </source>
</reference>
<evidence type="ECO:0000313" key="2">
    <source>
        <dbReference type="Proteomes" id="UP000004095"/>
    </source>
</evidence>
<comment type="caution">
    <text evidence="1">The sequence shown here is derived from an EMBL/GenBank/DDBJ whole genome shotgun (WGS) entry which is preliminary data.</text>
</comment>
<dbReference type="Proteomes" id="UP000004095">
    <property type="component" value="Unassembled WGS sequence"/>
</dbReference>
<proteinExistence type="predicted"/>
<sequence length="62" mass="7208">MGAKLFNYELRIGSSDAKSPLQTAKQKLKAHRSSRKNYRLPTFNYAFHKSMKINVIKKCSYL</sequence>
<keyword evidence="2" id="KW-1185">Reference proteome</keyword>